<feature type="non-terminal residue" evidence="8">
    <location>
        <position position="1"/>
    </location>
</feature>
<keyword evidence="4" id="KW-0808">Transferase</keyword>
<dbReference type="AlphaFoldDB" id="A0A3C1KJB6"/>
<keyword evidence="6" id="KW-0902">Two-component regulatory system</keyword>
<keyword evidence="3" id="KW-0597">Phosphoprotein</keyword>
<comment type="catalytic activity">
    <reaction evidence="1">
        <text>ATP + protein L-histidine = ADP + protein N-phospho-L-histidine.</text>
        <dbReference type="EC" id="2.7.13.3"/>
    </reaction>
</comment>
<evidence type="ECO:0000256" key="2">
    <source>
        <dbReference type="ARBA" id="ARBA00012438"/>
    </source>
</evidence>
<dbReference type="InterPro" id="IPR050351">
    <property type="entry name" value="BphY/WalK/GraS-like"/>
</dbReference>
<sequence length="47" mass="4868">DDSRSSATGGTGLGLAIVKHIAAGHRAELRITSILGKGSTFTLAFRR</sequence>
<dbReference type="InterPro" id="IPR004358">
    <property type="entry name" value="Sig_transdc_His_kin-like_C"/>
</dbReference>
<evidence type="ECO:0000259" key="7">
    <source>
        <dbReference type="Pfam" id="PF02518"/>
    </source>
</evidence>
<dbReference type="Proteomes" id="UP000259273">
    <property type="component" value="Unassembled WGS sequence"/>
</dbReference>
<evidence type="ECO:0000256" key="6">
    <source>
        <dbReference type="ARBA" id="ARBA00023012"/>
    </source>
</evidence>
<proteinExistence type="predicted"/>
<comment type="caution">
    <text evidence="8">The sequence shown here is derived from an EMBL/GenBank/DDBJ whole genome shotgun (WGS) entry which is preliminary data.</text>
</comment>
<protein>
    <recommendedName>
        <fullName evidence="2">histidine kinase</fullName>
        <ecNumber evidence="2">2.7.13.3</ecNumber>
    </recommendedName>
</protein>
<dbReference type="PRINTS" id="PR00344">
    <property type="entry name" value="BCTRLSENSOR"/>
</dbReference>
<dbReference type="PANTHER" id="PTHR45453">
    <property type="entry name" value="PHOSPHATE REGULON SENSOR PROTEIN PHOR"/>
    <property type="match status" value="1"/>
</dbReference>
<accession>A0A3C1KJB6</accession>
<feature type="domain" description="Histidine kinase/HSP90-like ATPase" evidence="7">
    <location>
        <begin position="2"/>
        <end position="45"/>
    </location>
</feature>
<reference evidence="8 9" key="1">
    <citation type="journal article" date="2018" name="Nat. Biotechnol.">
        <title>A standardized bacterial taxonomy based on genome phylogeny substantially revises the tree of life.</title>
        <authorList>
            <person name="Parks D.H."/>
            <person name="Chuvochina M."/>
            <person name="Waite D.W."/>
            <person name="Rinke C."/>
            <person name="Skarshewski A."/>
            <person name="Chaumeil P.A."/>
            <person name="Hugenholtz P."/>
        </authorList>
    </citation>
    <scope>NUCLEOTIDE SEQUENCE [LARGE SCALE GENOMIC DNA]</scope>
    <source>
        <strain evidence="8">UBA9158</strain>
    </source>
</reference>
<evidence type="ECO:0000256" key="1">
    <source>
        <dbReference type="ARBA" id="ARBA00000085"/>
    </source>
</evidence>
<evidence type="ECO:0000256" key="3">
    <source>
        <dbReference type="ARBA" id="ARBA00022553"/>
    </source>
</evidence>
<dbReference type="EMBL" id="DMND01000056">
    <property type="protein sequence ID" value="HAN26762.1"/>
    <property type="molecule type" value="Genomic_DNA"/>
</dbReference>
<dbReference type="SUPFAM" id="SSF55874">
    <property type="entry name" value="ATPase domain of HSP90 chaperone/DNA topoisomerase II/histidine kinase"/>
    <property type="match status" value="1"/>
</dbReference>
<dbReference type="GO" id="GO:0004721">
    <property type="term" value="F:phosphoprotein phosphatase activity"/>
    <property type="evidence" value="ECO:0007669"/>
    <property type="project" value="TreeGrafter"/>
</dbReference>
<evidence type="ECO:0000256" key="5">
    <source>
        <dbReference type="ARBA" id="ARBA00022777"/>
    </source>
</evidence>
<organism evidence="8 9">
    <name type="scientific">Haliea salexigens</name>
    <dbReference type="NCBI Taxonomy" id="287487"/>
    <lineage>
        <taxon>Bacteria</taxon>
        <taxon>Pseudomonadati</taxon>
        <taxon>Pseudomonadota</taxon>
        <taxon>Gammaproteobacteria</taxon>
        <taxon>Cellvibrionales</taxon>
        <taxon>Halieaceae</taxon>
        <taxon>Haliea</taxon>
    </lineage>
</organism>
<dbReference type="Pfam" id="PF02518">
    <property type="entry name" value="HATPase_c"/>
    <property type="match status" value="1"/>
</dbReference>
<dbReference type="GO" id="GO:0005886">
    <property type="term" value="C:plasma membrane"/>
    <property type="evidence" value="ECO:0007669"/>
    <property type="project" value="TreeGrafter"/>
</dbReference>
<keyword evidence="5 8" id="KW-0418">Kinase</keyword>
<dbReference type="GO" id="GO:0000155">
    <property type="term" value="F:phosphorelay sensor kinase activity"/>
    <property type="evidence" value="ECO:0007669"/>
    <property type="project" value="TreeGrafter"/>
</dbReference>
<dbReference type="InterPro" id="IPR003594">
    <property type="entry name" value="HATPase_dom"/>
</dbReference>
<dbReference type="GO" id="GO:0016036">
    <property type="term" value="P:cellular response to phosphate starvation"/>
    <property type="evidence" value="ECO:0007669"/>
    <property type="project" value="TreeGrafter"/>
</dbReference>
<evidence type="ECO:0000256" key="4">
    <source>
        <dbReference type="ARBA" id="ARBA00022679"/>
    </source>
</evidence>
<name>A0A3C1KJB6_9GAMM</name>
<dbReference type="Gene3D" id="3.30.565.10">
    <property type="entry name" value="Histidine kinase-like ATPase, C-terminal domain"/>
    <property type="match status" value="1"/>
</dbReference>
<dbReference type="PANTHER" id="PTHR45453:SF1">
    <property type="entry name" value="PHOSPHATE REGULON SENSOR PROTEIN PHOR"/>
    <property type="match status" value="1"/>
</dbReference>
<evidence type="ECO:0000313" key="9">
    <source>
        <dbReference type="Proteomes" id="UP000259273"/>
    </source>
</evidence>
<evidence type="ECO:0000313" key="8">
    <source>
        <dbReference type="EMBL" id="HAN26762.1"/>
    </source>
</evidence>
<dbReference type="InterPro" id="IPR036890">
    <property type="entry name" value="HATPase_C_sf"/>
</dbReference>
<gene>
    <name evidence="8" type="ORF">DCP75_03395</name>
</gene>
<dbReference type="EC" id="2.7.13.3" evidence="2"/>